<dbReference type="Gene3D" id="1.10.8.70">
    <property type="entry name" value="Glutamate-tRNA synthetase, class I, anticodon-binding domain 1"/>
    <property type="match status" value="1"/>
</dbReference>
<dbReference type="InterPro" id="IPR020751">
    <property type="entry name" value="aa-tRNA-synth_I_codon-bd_sub2"/>
</dbReference>
<dbReference type="PANTHER" id="PTHR43311">
    <property type="entry name" value="GLUTAMATE--TRNA LIGASE"/>
    <property type="match status" value="1"/>
</dbReference>
<reference evidence="12" key="1">
    <citation type="journal article" date="2019" name="Int. J. Syst. Evol. Microbiol.">
        <title>The Global Catalogue of Microorganisms (GCM) 10K type strain sequencing project: providing services to taxonomists for standard genome sequencing and annotation.</title>
        <authorList>
            <consortium name="The Broad Institute Genomics Platform"/>
            <consortium name="The Broad Institute Genome Sequencing Center for Infectious Disease"/>
            <person name="Wu L."/>
            <person name="Ma J."/>
        </authorList>
    </citation>
    <scope>NUCLEOTIDE SEQUENCE [LARGE SCALE GENOMIC DNA]</scope>
    <source>
        <strain evidence="12">JCM 18127</strain>
    </source>
</reference>
<evidence type="ECO:0000256" key="3">
    <source>
        <dbReference type="ARBA" id="ARBA00022598"/>
    </source>
</evidence>
<dbReference type="NCBIfam" id="TIGR00464">
    <property type="entry name" value="gltX_bact"/>
    <property type="match status" value="1"/>
</dbReference>
<dbReference type="Pfam" id="PF19269">
    <property type="entry name" value="Anticodon_2"/>
    <property type="match status" value="1"/>
</dbReference>
<dbReference type="HAMAP" id="MF_00022">
    <property type="entry name" value="Glu_tRNA_synth_type1"/>
    <property type="match status" value="1"/>
</dbReference>
<organism evidence="11 12">
    <name type="scientific">Nocardioides nanhaiensis</name>
    <dbReference type="NCBI Taxonomy" id="1476871"/>
    <lineage>
        <taxon>Bacteria</taxon>
        <taxon>Bacillati</taxon>
        <taxon>Actinomycetota</taxon>
        <taxon>Actinomycetes</taxon>
        <taxon>Propionibacteriales</taxon>
        <taxon>Nocardioidaceae</taxon>
        <taxon>Nocardioides</taxon>
    </lineage>
</organism>
<evidence type="ECO:0000313" key="11">
    <source>
        <dbReference type="EMBL" id="GAA4678332.1"/>
    </source>
</evidence>
<feature type="binding site" evidence="8">
    <location>
        <position position="108"/>
    </location>
    <ligand>
        <name>Zn(2+)</name>
        <dbReference type="ChEBI" id="CHEBI:29105"/>
    </ligand>
</feature>
<dbReference type="InterPro" id="IPR020058">
    <property type="entry name" value="Glu/Gln-tRNA-synth_Ib_cat-dom"/>
</dbReference>
<feature type="domain" description="Aminoacyl-tRNA synthetase class I anticodon-binding" evidence="10">
    <location>
        <begin position="336"/>
        <end position="484"/>
    </location>
</feature>
<dbReference type="Gene3D" id="3.40.50.620">
    <property type="entry name" value="HUPs"/>
    <property type="match status" value="1"/>
</dbReference>
<protein>
    <recommendedName>
        <fullName evidence="8">Glutamate--tRNA ligase</fullName>
        <ecNumber evidence="8">6.1.1.17</ecNumber>
    </recommendedName>
    <alternativeName>
        <fullName evidence="8">Glutamyl-tRNA synthetase</fullName>
        <shortName evidence="8">GluRS</shortName>
    </alternativeName>
</protein>
<dbReference type="EC" id="6.1.1.17" evidence="8"/>
<dbReference type="InterPro" id="IPR033910">
    <property type="entry name" value="GluRS_core"/>
</dbReference>
<accession>A0ABP8W0Z2</accession>
<feature type="short sequence motif" description="'KMSKS' region" evidence="8">
    <location>
        <begin position="252"/>
        <end position="256"/>
    </location>
</feature>
<comment type="subcellular location">
    <subcellularLocation>
        <location evidence="8">Cytoplasm</location>
    </subcellularLocation>
</comment>
<comment type="subunit">
    <text evidence="8">Monomer.</text>
</comment>
<dbReference type="InterPro" id="IPR004527">
    <property type="entry name" value="Glu-tRNA-ligase_bac/mito"/>
</dbReference>
<dbReference type="PRINTS" id="PR00987">
    <property type="entry name" value="TRNASYNTHGLU"/>
</dbReference>
<evidence type="ECO:0000256" key="5">
    <source>
        <dbReference type="ARBA" id="ARBA00022840"/>
    </source>
</evidence>
<comment type="similarity">
    <text evidence="1 8">Belongs to the class-I aminoacyl-tRNA synthetase family. Glutamate--tRNA ligase type 1 subfamily.</text>
</comment>
<evidence type="ECO:0000256" key="1">
    <source>
        <dbReference type="ARBA" id="ARBA00007894"/>
    </source>
</evidence>
<gene>
    <name evidence="8 11" type="primary">gltX</name>
    <name evidence="11" type="ORF">GCM10023226_14520</name>
</gene>
<comment type="catalytic activity">
    <reaction evidence="8">
        <text>tRNA(Glu) + L-glutamate + ATP = L-glutamyl-tRNA(Glu) + AMP + diphosphate</text>
        <dbReference type="Rhea" id="RHEA:23540"/>
        <dbReference type="Rhea" id="RHEA-COMP:9663"/>
        <dbReference type="Rhea" id="RHEA-COMP:9680"/>
        <dbReference type="ChEBI" id="CHEBI:29985"/>
        <dbReference type="ChEBI" id="CHEBI:30616"/>
        <dbReference type="ChEBI" id="CHEBI:33019"/>
        <dbReference type="ChEBI" id="CHEBI:78442"/>
        <dbReference type="ChEBI" id="CHEBI:78520"/>
        <dbReference type="ChEBI" id="CHEBI:456215"/>
        <dbReference type="EC" id="6.1.1.17"/>
    </reaction>
</comment>
<proteinExistence type="inferred from homology"/>
<feature type="binding site" evidence="8">
    <location>
        <position position="133"/>
    </location>
    <ligand>
        <name>Zn(2+)</name>
        <dbReference type="ChEBI" id="CHEBI:29105"/>
    </ligand>
</feature>
<keyword evidence="8" id="KW-0862">Zinc</keyword>
<keyword evidence="12" id="KW-1185">Reference proteome</keyword>
<dbReference type="InterPro" id="IPR045462">
    <property type="entry name" value="aa-tRNA-synth_I_cd-bd"/>
</dbReference>
<comment type="cofactor">
    <cofactor evidence="8">
        <name>Zn(2+)</name>
        <dbReference type="ChEBI" id="CHEBI:29105"/>
    </cofactor>
    <text evidence="8">Binds 1 zinc ion per subunit.</text>
</comment>
<keyword evidence="2 8" id="KW-0963">Cytoplasm</keyword>
<dbReference type="InterPro" id="IPR008925">
    <property type="entry name" value="aa_tRNA-synth_I_cd-bd_sf"/>
</dbReference>
<dbReference type="Proteomes" id="UP001500621">
    <property type="component" value="Unassembled WGS sequence"/>
</dbReference>
<dbReference type="InterPro" id="IPR020752">
    <property type="entry name" value="Glu-tRNA-synth_I_codon-bd_sub1"/>
</dbReference>
<dbReference type="InterPro" id="IPR014729">
    <property type="entry name" value="Rossmann-like_a/b/a_fold"/>
</dbReference>
<evidence type="ECO:0000259" key="9">
    <source>
        <dbReference type="Pfam" id="PF00749"/>
    </source>
</evidence>
<evidence type="ECO:0000256" key="6">
    <source>
        <dbReference type="ARBA" id="ARBA00022917"/>
    </source>
</evidence>
<evidence type="ECO:0000256" key="8">
    <source>
        <dbReference type="HAMAP-Rule" id="MF_00022"/>
    </source>
</evidence>
<keyword evidence="5 8" id="KW-0067">ATP-binding</keyword>
<feature type="short sequence motif" description="'HIGH' region" evidence="8">
    <location>
        <begin position="9"/>
        <end position="19"/>
    </location>
</feature>
<comment type="function">
    <text evidence="8">Catalyzes the attachment of glutamate to tRNA(Glu) in a two-step reaction: glutamate is first activated by ATP to form Glu-AMP and then transferred to the acceptor end of tRNA(Glu).</text>
</comment>
<dbReference type="SUPFAM" id="SSF52374">
    <property type="entry name" value="Nucleotidylyl transferase"/>
    <property type="match status" value="1"/>
</dbReference>
<evidence type="ECO:0000256" key="4">
    <source>
        <dbReference type="ARBA" id="ARBA00022741"/>
    </source>
</evidence>
<dbReference type="GO" id="GO:0016874">
    <property type="term" value="F:ligase activity"/>
    <property type="evidence" value="ECO:0007669"/>
    <property type="project" value="UniProtKB-KW"/>
</dbReference>
<feature type="binding site" evidence="8">
    <location>
        <position position="106"/>
    </location>
    <ligand>
        <name>Zn(2+)</name>
        <dbReference type="ChEBI" id="CHEBI:29105"/>
    </ligand>
</feature>
<dbReference type="Pfam" id="PF00749">
    <property type="entry name" value="tRNA-synt_1c"/>
    <property type="match status" value="1"/>
</dbReference>
<dbReference type="Gene3D" id="1.10.10.350">
    <property type="match status" value="1"/>
</dbReference>
<dbReference type="InterPro" id="IPR049940">
    <property type="entry name" value="GluQ/Sye"/>
</dbReference>
<dbReference type="EMBL" id="BAABIM010000001">
    <property type="protein sequence ID" value="GAA4678332.1"/>
    <property type="molecule type" value="Genomic_DNA"/>
</dbReference>
<evidence type="ECO:0000256" key="2">
    <source>
        <dbReference type="ARBA" id="ARBA00022490"/>
    </source>
</evidence>
<evidence type="ECO:0000256" key="7">
    <source>
        <dbReference type="ARBA" id="ARBA00023146"/>
    </source>
</evidence>
<comment type="caution">
    <text evidence="11">The sequence shown here is derived from an EMBL/GenBank/DDBJ whole genome shotgun (WGS) entry which is preliminary data.</text>
</comment>
<dbReference type="InterPro" id="IPR000924">
    <property type="entry name" value="Glu/Gln-tRNA-synth"/>
</dbReference>
<keyword evidence="8" id="KW-0479">Metal-binding</keyword>
<dbReference type="PANTHER" id="PTHR43311:SF2">
    <property type="entry name" value="GLUTAMATE--TRNA LIGASE, MITOCHONDRIAL-RELATED"/>
    <property type="match status" value="1"/>
</dbReference>
<evidence type="ECO:0000259" key="10">
    <source>
        <dbReference type="Pfam" id="PF19269"/>
    </source>
</evidence>
<feature type="binding site" evidence="8">
    <location>
        <position position="255"/>
    </location>
    <ligand>
        <name>ATP</name>
        <dbReference type="ChEBI" id="CHEBI:30616"/>
    </ligand>
</feature>
<evidence type="ECO:0000313" key="12">
    <source>
        <dbReference type="Proteomes" id="UP001500621"/>
    </source>
</evidence>
<keyword evidence="3 8" id="KW-0436">Ligase</keyword>
<name>A0ABP8W0Z2_9ACTN</name>
<dbReference type="SUPFAM" id="SSF48163">
    <property type="entry name" value="An anticodon-binding domain of class I aminoacyl-tRNA synthetases"/>
    <property type="match status" value="1"/>
</dbReference>
<dbReference type="CDD" id="cd00808">
    <property type="entry name" value="GluRS_core"/>
    <property type="match status" value="1"/>
</dbReference>
<keyword evidence="4 8" id="KW-0547">Nucleotide-binding</keyword>
<keyword evidence="6 8" id="KW-0648">Protein biosynthesis</keyword>
<sequence>MTVRVRFCPSPTGSPHVGFARAALYNWVFARHHGGTFVFRIEDTDKARSTEESYQGMLGAMRWLGLDWDEGPEVGGPYGPYRQSEREDLYREVLAKLAGSSYTYDCFCTTEEVDARRKAAGSKVQGYDGFCRDLDAEQRAAFEAEGRAPIVRFRMPDGSVTWQDLVRGEVSFETEFVPDFALCRANGDPLYTLVNPVDDALMRITHVLRGEDLLSSTPRQIPLHRALVELGVSEAVPEFGHLPLIMGEGNKKLSKRDPQAHLFMYRDQGFLPEGLLNYLALLGWAIAADRDVFTLEEMVEAFDIADVNPNPARFDLKKASAINGDHLRMLSVEEVTHRVLPFLKQAGVVGDPVGDADAQLLEQAMPLVAERIGKLTEAVDLLAFLFVDEADFSVDEADAAKLLDEQGREVVRAALDAVEGLPTWSTAAIQEALQASLVEERGLKPRVAFGPVRVAVTGRRISPPLFESMELLGRDRTLSRLRAAVA</sequence>
<keyword evidence="7 8" id="KW-0030">Aminoacyl-tRNA synthetase</keyword>
<feature type="binding site" evidence="8">
    <location>
        <position position="131"/>
    </location>
    <ligand>
        <name>Zn(2+)</name>
        <dbReference type="ChEBI" id="CHEBI:29105"/>
    </ligand>
</feature>
<dbReference type="RefSeq" id="WP_345264127.1">
    <property type="nucleotide sequence ID" value="NZ_BAABIM010000001.1"/>
</dbReference>
<feature type="domain" description="Glutamyl/glutaminyl-tRNA synthetase class Ib catalytic" evidence="9">
    <location>
        <begin position="3"/>
        <end position="318"/>
    </location>
</feature>